<dbReference type="RefSeq" id="WP_228426127.1">
    <property type="nucleotide sequence ID" value="NZ_UFVQ01000003.1"/>
</dbReference>
<proteinExistence type="predicted"/>
<name>A0A376DXL4_CHRCU</name>
<organism evidence="1 2">
    <name type="scientific">Chryseobacterium carnipullorum</name>
    <dbReference type="NCBI Taxonomy" id="1124835"/>
    <lineage>
        <taxon>Bacteria</taxon>
        <taxon>Pseudomonadati</taxon>
        <taxon>Bacteroidota</taxon>
        <taxon>Flavobacteriia</taxon>
        <taxon>Flavobacteriales</taxon>
        <taxon>Weeksellaceae</taxon>
        <taxon>Chryseobacterium group</taxon>
        <taxon>Chryseobacterium</taxon>
    </lineage>
</organism>
<dbReference type="AlphaFoldDB" id="A0A376DXL4"/>
<reference evidence="1 2" key="1">
    <citation type="submission" date="2018-06" db="EMBL/GenBank/DDBJ databases">
        <authorList>
            <consortium name="Pathogen Informatics"/>
            <person name="Doyle S."/>
        </authorList>
    </citation>
    <scope>NUCLEOTIDE SEQUENCE [LARGE SCALE GENOMIC DNA]</scope>
    <source>
        <strain evidence="1 2">NCTC13533</strain>
    </source>
</reference>
<keyword evidence="1" id="KW-0347">Helicase</keyword>
<protein>
    <submittedName>
        <fullName evidence="1">Lhr-like helicases</fullName>
    </submittedName>
</protein>
<dbReference type="Gene3D" id="3.40.50.300">
    <property type="entry name" value="P-loop containing nucleotide triphosphate hydrolases"/>
    <property type="match status" value="1"/>
</dbReference>
<gene>
    <name evidence="1" type="ORF">NCTC13533_02460</name>
</gene>
<dbReference type="InterPro" id="IPR027417">
    <property type="entry name" value="P-loop_NTPase"/>
</dbReference>
<keyword evidence="1" id="KW-0378">Hydrolase</keyword>
<accession>A0A376DXL4</accession>
<evidence type="ECO:0000313" key="2">
    <source>
        <dbReference type="Proteomes" id="UP000255224"/>
    </source>
</evidence>
<dbReference type="GO" id="GO:0004386">
    <property type="term" value="F:helicase activity"/>
    <property type="evidence" value="ECO:0007669"/>
    <property type="project" value="UniProtKB-KW"/>
</dbReference>
<dbReference type="EMBL" id="UFVQ01000003">
    <property type="protein sequence ID" value="STC97622.1"/>
    <property type="molecule type" value="Genomic_DNA"/>
</dbReference>
<dbReference type="SUPFAM" id="SSF52540">
    <property type="entry name" value="P-loop containing nucleoside triphosphate hydrolases"/>
    <property type="match status" value="1"/>
</dbReference>
<sequence length="62" mass="7149">MSAFNLLSEPIRKYIRDQKWESLRPIQEAAIQKIIATDNNYVLISRTASGKTEAAFCRSYLK</sequence>
<keyword evidence="1" id="KW-0547">Nucleotide-binding</keyword>
<keyword evidence="1" id="KW-0067">ATP-binding</keyword>
<evidence type="ECO:0000313" key="1">
    <source>
        <dbReference type="EMBL" id="STC97622.1"/>
    </source>
</evidence>
<dbReference type="Proteomes" id="UP000255224">
    <property type="component" value="Unassembled WGS sequence"/>
</dbReference>